<comment type="caution">
    <text evidence="1">The sequence shown here is derived from an EMBL/GenBank/DDBJ whole genome shotgun (WGS) entry which is preliminary data.</text>
</comment>
<protein>
    <submittedName>
        <fullName evidence="1">Uncharacterized protein</fullName>
    </submittedName>
</protein>
<dbReference type="Proteomes" id="UP000324222">
    <property type="component" value="Unassembled WGS sequence"/>
</dbReference>
<name>A0A5B7G3J7_PORTR</name>
<dbReference type="AlphaFoldDB" id="A0A5B7G3J7"/>
<accession>A0A5B7G3J7</accession>
<evidence type="ECO:0000313" key="1">
    <source>
        <dbReference type="EMBL" id="MPC51793.1"/>
    </source>
</evidence>
<reference evidence="1 2" key="1">
    <citation type="submission" date="2019-05" db="EMBL/GenBank/DDBJ databases">
        <title>Another draft genome of Portunus trituberculatus and its Hox gene families provides insights of decapod evolution.</title>
        <authorList>
            <person name="Jeong J.-H."/>
            <person name="Song I."/>
            <person name="Kim S."/>
            <person name="Choi T."/>
            <person name="Kim D."/>
            <person name="Ryu S."/>
            <person name="Kim W."/>
        </authorList>
    </citation>
    <scope>NUCLEOTIDE SEQUENCE [LARGE SCALE GENOMIC DNA]</scope>
    <source>
        <tissue evidence="1">Muscle</tissue>
    </source>
</reference>
<sequence>MAEVCSCDTETANIHHHHHKHHQELIRSKLNRTLTQQAAVVLPEHSHHMKQQRGAVPASQASSLHQLSLYLIHFLYDL</sequence>
<evidence type="ECO:0000313" key="2">
    <source>
        <dbReference type="Proteomes" id="UP000324222"/>
    </source>
</evidence>
<dbReference type="EMBL" id="VSRR010010415">
    <property type="protein sequence ID" value="MPC51793.1"/>
    <property type="molecule type" value="Genomic_DNA"/>
</dbReference>
<keyword evidence="2" id="KW-1185">Reference proteome</keyword>
<proteinExistence type="predicted"/>
<organism evidence="1 2">
    <name type="scientific">Portunus trituberculatus</name>
    <name type="common">Swimming crab</name>
    <name type="synonym">Neptunus trituberculatus</name>
    <dbReference type="NCBI Taxonomy" id="210409"/>
    <lineage>
        <taxon>Eukaryota</taxon>
        <taxon>Metazoa</taxon>
        <taxon>Ecdysozoa</taxon>
        <taxon>Arthropoda</taxon>
        <taxon>Crustacea</taxon>
        <taxon>Multicrustacea</taxon>
        <taxon>Malacostraca</taxon>
        <taxon>Eumalacostraca</taxon>
        <taxon>Eucarida</taxon>
        <taxon>Decapoda</taxon>
        <taxon>Pleocyemata</taxon>
        <taxon>Brachyura</taxon>
        <taxon>Eubrachyura</taxon>
        <taxon>Portunoidea</taxon>
        <taxon>Portunidae</taxon>
        <taxon>Portuninae</taxon>
        <taxon>Portunus</taxon>
    </lineage>
</organism>
<gene>
    <name evidence="1" type="ORF">E2C01_045646</name>
</gene>